<dbReference type="AlphaFoldDB" id="A0A1A9ZQU8"/>
<accession>A0A1A9ZQU8</accession>
<protein>
    <submittedName>
        <fullName evidence="1">Uncharacterized protein</fullName>
    </submittedName>
</protein>
<dbReference type="VEuPathDB" id="VectorBase:GPAI022207"/>
<evidence type="ECO:0000313" key="2">
    <source>
        <dbReference type="Proteomes" id="UP000092445"/>
    </source>
</evidence>
<name>A0A1A9ZQU8_GLOPL</name>
<keyword evidence="2" id="KW-1185">Reference proteome</keyword>
<evidence type="ECO:0000313" key="1">
    <source>
        <dbReference type="EnsemblMetazoa" id="GPAI022207-PA"/>
    </source>
</evidence>
<proteinExistence type="predicted"/>
<reference evidence="2" key="1">
    <citation type="submission" date="2014-03" db="EMBL/GenBank/DDBJ databases">
        <authorList>
            <person name="Aksoy S."/>
            <person name="Warren W."/>
            <person name="Wilson R.K."/>
        </authorList>
    </citation>
    <scope>NUCLEOTIDE SEQUENCE [LARGE SCALE GENOMIC DNA]</scope>
    <source>
        <strain evidence="2">IAEA</strain>
    </source>
</reference>
<dbReference type="Proteomes" id="UP000092445">
    <property type="component" value="Unassembled WGS sequence"/>
</dbReference>
<reference evidence="1" key="2">
    <citation type="submission" date="2020-05" db="UniProtKB">
        <authorList>
            <consortium name="EnsemblMetazoa"/>
        </authorList>
    </citation>
    <scope>IDENTIFICATION</scope>
    <source>
        <strain evidence="1">IAEA</strain>
    </source>
</reference>
<sequence length="128" mass="14216">MQQIDKTHGEFRLPEKNILNFGGNWDFELAIPLISGNGRQSPRSLVFFSKTGFSSDKNWYVSYPAAIEQRRDAIGLLKGVVEKSSNIISTIVLLLLSPRALSGASILFTSFIITSTLLQHSINFVSEI</sequence>
<dbReference type="EnsemblMetazoa" id="GPAI022207-RA">
    <property type="protein sequence ID" value="GPAI022207-PA"/>
    <property type="gene ID" value="GPAI022207"/>
</dbReference>
<organism evidence="1 2">
    <name type="scientific">Glossina pallidipes</name>
    <name type="common">Tsetse fly</name>
    <dbReference type="NCBI Taxonomy" id="7398"/>
    <lineage>
        <taxon>Eukaryota</taxon>
        <taxon>Metazoa</taxon>
        <taxon>Ecdysozoa</taxon>
        <taxon>Arthropoda</taxon>
        <taxon>Hexapoda</taxon>
        <taxon>Insecta</taxon>
        <taxon>Pterygota</taxon>
        <taxon>Neoptera</taxon>
        <taxon>Endopterygota</taxon>
        <taxon>Diptera</taxon>
        <taxon>Brachycera</taxon>
        <taxon>Muscomorpha</taxon>
        <taxon>Hippoboscoidea</taxon>
        <taxon>Glossinidae</taxon>
        <taxon>Glossina</taxon>
    </lineage>
</organism>